<evidence type="ECO:0000313" key="3">
    <source>
        <dbReference type="EMBL" id="SVA04592.1"/>
    </source>
</evidence>
<dbReference type="PANTHER" id="PTHR21363:SF0">
    <property type="entry name" value="PREPHENATE DEHYDROGENASE [NADP(+)]"/>
    <property type="match status" value="1"/>
</dbReference>
<name>A0A381SKL6_9ZZZZ</name>
<dbReference type="Gene3D" id="3.40.50.720">
    <property type="entry name" value="NAD(P)-binding Rossmann-like Domain"/>
    <property type="match status" value="1"/>
</dbReference>
<dbReference type="GO" id="GO:0006571">
    <property type="term" value="P:tyrosine biosynthetic process"/>
    <property type="evidence" value="ECO:0007669"/>
    <property type="project" value="InterPro"/>
</dbReference>
<keyword evidence="1" id="KW-0560">Oxidoreductase</keyword>
<dbReference type="Pfam" id="PF20463">
    <property type="entry name" value="PDH_C"/>
    <property type="match status" value="1"/>
</dbReference>
<dbReference type="SUPFAM" id="SSF48179">
    <property type="entry name" value="6-phosphogluconate dehydrogenase C-terminal domain-like"/>
    <property type="match status" value="1"/>
</dbReference>
<dbReference type="GO" id="GO:0070403">
    <property type="term" value="F:NAD+ binding"/>
    <property type="evidence" value="ECO:0007669"/>
    <property type="project" value="InterPro"/>
</dbReference>
<dbReference type="PROSITE" id="PS51176">
    <property type="entry name" value="PDH_ADH"/>
    <property type="match status" value="1"/>
</dbReference>
<dbReference type="InterPro" id="IPR050812">
    <property type="entry name" value="Preph/Arog_dehydrog"/>
</dbReference>
<dbReference type="GO" id="GO:0004665">
    <property type="term" value="F:prephenate dehydrogenase (NADP+) activity"/>
    <property type="evidence" value="ECO:0007669"/>
    <property type="project" value="InterPro"/>
</dbReference>
<protein>
    <recommendedName>
        <fullName evidence="2">Prephenate/arogenate dehydrogenase domain-containing protein</fullName>
    </recommendedName>
</protein>
<proteinExistence type="predicted"/>
<dbReference type="InterPro" id="IPR008927">
    <property type="entry name" value="6-PGluconate_DH-like_C_sf"/>
</dbReference>
<dbReference type="InterPro" id="IPR036291">
    <property type="entry name" value="NAD(P)-bd_dom_sf"/>
</dbReference>
<evidence type="ECO:0000259" key="2">
    <source>
        <dbReference type="PROSITE" id="PS51176"/>
    </source>
</evidence>
<dbReference type="InterPro" id="IPR046826">
    <property type="entry name" value="PDH_N"/>
</dbReference>
<feature type="domain" description="Prephenate/arogenate dehydrogenase" evidence="2">
    <location>
        <begin position="10"/>
        <end position="290"/>
    </location>
</feature>
<reference evidence="3" key="1">
    <citation type="submission" date="2018-05" db="EMBL/GenBank/DDBJ databases">
        <authorList>
            <person name="Lanie J.A."/>
            <person name="Ng W.-L."/>
            <person name="Kazmierczak K.M."/>
            <person name="Andrzejewski T.M."/>
            <person name="Davidsen T.M."/>
            <person name="Wayne K.J."/>
            <person name="Tettelin H."/>
            <person name="Glass J.I."/>
            <person name="Rusch D."/>
            <person name="Podicherti R."/>
            <person name="Tsui H.-C.T."/>
            <person name="Winkler M.E."/>
        </authorList>
    </citation>
    <scope>NUCLEOTIDE SEQUENCE</scope>
</reference>
<dbReference type="InterPro" id="IPR003099">
    <property type="entry name" value="Prephen_DH"/>
</dbReference>
<accession>A0A381SKL6</accession>
<dbReference type="InterPro" id="IPR046825">
    <property type="entry name" value="PDH_C"/>
</dbReference>
<dbReference type="Gene3D" id="1.10.3660.10">
    <property type="entry name" value="6-phosphogluconate dehydrogenase C-terminal like domain"/>
    <property type="match status" value="1"/>
</dbReference>
<dbReference type="EMBL" id="UINC01003242">
    <property type="protein sequence ID" value="SVA04592.1"/>
    <property type="molecule type" value="Genomic_DNA"/>
</dbReference>
<dbReference type="GO" id="GO:0008977">
    <property type="term" value="F:prephenate dehydrogenase (NAD+) activity"/>
    <property type="evidence" value="ECO:0007669"/>
    <property type="project" value="InterPro"/>
</dbReference>
<dbReference type="SUPFAM" id="SSF51735">
    <property type="entry name" value="NAD(P)-binding Rossmann-fold domains"/>
    <property type="match status" value="1"/>
</dbReference>
<dbReference type="Pfam" id="PF02153">
    <property type="entry name" value="PDH_N"/>
    <property type="match status" value="1"/>
</dbReference>
<gene>
    <name evidence="3" type="ORF">METZ01_LOCUS57446</name>
</gene>
<dbReference type="PANTHER" id="PTHR21363">
    <property type="entry name" value="PREPHENATE DEHYDROGENASE"/>
    <property type="match status" value="1"/>
</dbReference>
<organism evidence="3">
    <name type="scientific">marine metagenome</name>
    <dbReference type="NCBI Taxonomy" id="408172"/>
    <lineage>
        <taxon>unclassified sequences</taxon>
        <taxon>metagenomes</taxon>
        <taxon>ecological metagenomes</taxon>
    </lineage>
</organism>
<sequence length="290" mass="31633">MSSSGFKPFGALAVVGLGLIGGSFARDVRRLGLAHQLIGYDNNTAYLEEISSLNLVDYLAVAPDEKLAEAELVLLAVPVKAFAEVLAQIRPHLSASAIVTDAGSVKSPLLKIMSTPEYSEILFVGGHPIAGSEHFGPRAAQEKLFSGKRFILTPNEKTDQYVIERVSELWNSLGAVVSEMDAETHDQIFSSVSHLPHLLAYASIQSIANSETPDALGHSGAGLKDFSRIASSSPEMWSDIFLENSQNLLLRINTFKNVLTALEDAVREKDKQKLIELLTQAKNERDRWMS</sequence>
<dbReference type="AlphaFoldDB" id="A0A381SKL6"/>
<dbReference type="FunFam" id="3.40.50.720:FF:000208">
    <property type="entry name" value="Prephenate dehydrogenase"/>
    <property type="match status" value="1"/>
</dbReference>
<evidence type="ECO:0000256" key="1">
    <source>
        <dbReference type="ARBA" id="ARBA00023002"/>
    </source>
</evidence>